<dbReference type="Proteomes" id="UP000660262">
    <property type="component" value="Unassembled WGS sequence"/>
</dbReference>
<evidence type="ECO:0000313" key="3">
    <source>
        <dbReference type="EMBL" id="CAD8219000.1"/>
    </source>
</evidence>
<gene>
    <name evidence="2" type="ORF">PPRO1472_LOCUS2448</name>
    <name evidence="3" type="ORF">PPRO1472_LOCUS2449</name>
    <name evidence="4" type="ORF">PPROV_000709600</name>
</gene>
<sequence length="133" mass="15337">MMMYFTRMLATATAVVAFAQNAHAAEYSGKGGYGYHEVPKTYYGGASIPIGWNAYKQNTYYTKVVPPIYVRRIPNPTKHEPYLTKHELEKAVAIKDWYKYPNKDYGPDFYVHDDHFVGKHFKDYKEPCYGGSC</sequence>
<keyword evidence="1" id="KW-0732">Signal</keyword>
<reference evidence="4" key="1">
    <citation type="submission" date="2020-10" db="EMBL/GenBank/DDBJ databases">
        <title>Unveiling of a novel bifunctional photoreceptor, Dualchrome1, isolated from a cosmopolitan green alga.</title>
        <authorList>
            <person name="Suzuki S."/>
            <person name="Kawachi M."/>
        </authorList>
    </citation>
    <scope>NUCLEOTIDE SEQUENCE</scope>
    <source>
        <strain evidence="4">NIES 2893</strain>
    </source>
</reference>
<dbReference type="EMBL" id="HBDW01003525">
    <property type="protein sequence ID" value="CAD8218999.1"/>
    <property type="molecule type" value="Transcribed_RNA"/>
</dbReference>
<evidence type="ECO:0000313" key="4">
    <source>
        <dbReference type="EMBL" id="GHP08357.1"/>
    </source>
</evidence>
<protein>
    <submittedName>
        <fullName evidence="3">Uncharacterized protein</fullName>
    </submittedName>
</protein>
<reference evidence="3" key="2">
    <citation type="submission" date="2021-01" db="EMBL/GenBank/DDBJ databases">
        <authorList>
            <person name="Corre E."/>
            <person name="Pelletier E."/>
            <person name="Niang G."/>
            <person name="Scheremetjew M."/>
            <person name="Finn R."/>
            <person name="Kale V."/>
            <person name="Holt S."/>
            <person name="Cochrane G."/>
            <person name="Meng A."/>
            <person name="Brown T."/>
            <person name="Cohen L."/>
        </authorList>
    </citation>
    <scope>NUCLEOTIDE SEQUENCE</scope>
    <source>
        <strain evidence="3">RCC251</strain>
    </source>
</reference>
<name>A0A6T5X2E2_9CHLO</name>
<evidence type="ECO:0000313" key="5">
    <source>
        <dbReference type="Proteomes" id="UP000660262"/>
    </source>
</evidence>
<evidence type="ECO:0000256" key="1">
    <source>
        <dbReference type="SAM" id="SignalP"/>
    </source>
</evidence>
<accession>A0A6T5X2E2</accession>
<keyword evidence="5" id="KW-1185">Reference proteome</keyword>
<dbReference type="EMBL" id="BNJQ01000020">
    <property type="protein sequence ID" value="GHP08357.1"/>
    <property type="molecule type" value="Genomic_DNA"/>
</dbReference>
<feature type="chain" id="PRO_5036191624" evidence="1">
    <location>
        <begin position="25"/>
        <end position="133"/>
    </location>
</feature>
<evidence type="ECO:0000313" key="2">
    <source>
        <dbReference type="EMBL" id="CAD8218999.1"/>
    </source>
</evidence>
<proteinExistence type="predicted"/>
<dbReference type="AlphaFoldDB" id="A0A6T5X2E2"/>
<dbReference type="EMBL" id="HBDW01003526">
    <property type="protein sequence ID" value="CAD8219000.1"/>
    <property type="molecule type" value="Transcribed_RNA"/>
</dbReference>
<feature type="signal peptide" evidence="1">
    <location>
        <begin position="1"/>
        <end position="24"/>
    </location>
</feature>
<organism evidence="3">
    <name type="scientific">Pycnococcus provasolii</name>
    <dbReference type="NCBI Taxonomy" id="41880"/>
    <lineage>
        <taxon>Eukaryota</taxon>
        <taxon>Viridiplantae</taxon>
        <taxon>Chlorophyta</taxon>
        <taxon>Pseudoscourfieldiophyceae</taxon>
        <taxon>Pseudoscourfieldiales</taxon>
        <taxon>Pycnococcaceae</taxon>
        <taxon>Pycnococcus</taxon>
    </lineage>
</organism>